<evidence type="ECO:0000313" key="6">
    <source>
        <dbReference type="Proteomes" id="UP000622547"/>
    </source>
</evidence>
<dbReference type="RefSeq" id="WP_345485580.1">
    <property type="nucleotide sequence ID" value="NZ_BAABHI010000037.1"/>
</dbReference>
<dbReference type="Pfam" id="PF02557">
    <property type="entry name" value="VanY"/>
    <property type="match status" value="1"/>
</dbReference>
<sequence length="387" mass="41251">MPSPRSAGLIVAVMAMTSVAAVSSGRSPAGVSPGASHFVTVASETAITRATSPQTAASLTKAETEAAGGPSLTTLRRQAQEAYKAIGDASKQLDARKKQFDSSQKKLASKLRQLAKANQELSAMRKPLSDLVESVYQNPSATGLGPLLAQGDGTSMLRAMSDVDHLAVGRNKILDDAVRLLKDKEKLANEAQDLRSANLLEEAQLDHQVDTLRTKSADLVKSLTQTLSKMGVKVNQGHRGAGACDPTRISTAAQYPNGLLPKSSLCPLPQAGRELRADAAIAFADLNLAYQKNFGKQMCVTDSYRSLASQQAVYYSRPGFAAVPGRSNHGLGLAVDLCGGVQNSGSAQFNWLEANSKRYGFIHPPWAYSNPFEPWHWEYDPKLGAGV</sequence>
<evidence type="ECO:0000313" key="5">
    <source>
        <dbReference type="EMBL" id="GII37087.1"/>
    </source>
</evidence>
<evidence type="ECO:0000256" key="1">
    <source>
        <dbReference type="SAM" id="Coils"/>
    </source>
</evidence>
<dbReference type="GO" id="GO:0008233">
    <property type="term" value="F:peptidase activity"/>
    <property type="evidence" value="ECO:0007669"/>
    <property type="project" value="InterPro"/>
</dbReference>
<dbReference type="Gene3D" id="3.30.1380.10">
    <property type="match status" value="1"/>
</dbReference>
<dbReference type="InterPro" id="IPR052179">
    <property type="entry name" value="DD-CPase-like"/>
</dbReference>
<dbReference type="PANTHER" id="PTHR34385">
    <property type="entry name" value="D-ALANYL-D-ALANINE CARBOXYPEPTIDASE"/>
    <property type="match status" value="1"/>
</dbReference>
<keyword evidence="1" id="KW-0175">Coiled coil</keyword>
<protein>
    <recommendedName>
        <fullName evidence="4">D-alanyl-D-alanine carboxypeptidase-like core domain-containing protein</fullName>
    </recommendedName>
</protein>
<evidence type="ECO:0000256" key="2">
    <source>
        <dbReference type="SAM" id="MobiDB-lite"/>
    </source>
</evidence>
<feature type="chain" id="PRO_5038382492" description="D-alanyl-D-alanine carboxypeptidase-like core domain-containing protein" evidence="3">
    <location>
        <begin position="21"/>
        <end position="387"/>
    </location>
</feature>
<dbReference type="CDD" id="cd14814">
    <property type="entry name" value="Peptidase_M15"/>
    <property type="match status" value="1"/>
</dbReference>
<feature type="signal peptide" evidence="3">
    <location>
        <begin position="1"/>
        <end position="20"/>
    </location>
</feature>
<dbReference type="AlphaFoldDB" id="A0A8J3XDB0"/>
<dbReference type="EMBL" id="BOOP01000008">
    <property type="protein sequence ID" value="GII37087.1"/>
    <property type="molecule type" value="Genomic_DNA"/>
</dbReference>
<feature type="region of interest" description="Disordered" evidence="2">
    <location>
        <begin position="52"/>
        <end position="72"/>
    </location>
</feature>
<keyword evidence="6" id="KW-1185">Reference proteome</keyword>
<dbReference type="PANTHER" id="PTHR34385:SF1">
    <property type="entry name" value="PEPTIDOGLYCAN L-ALANYL-D-GLUTAMATE ENDOPEPTIDASE CWLK"/>
    <property type="match status" value="1"/>
</dbReference>
<organism evidence="5 6">
    <name type="scientific">Planotetraspora phitsanulokensis</name>
    <dbReference type="NCBI Taxonomy" id="575192"/>
    <lineage>
        <taxon>Bacteria</taxon>
        <taxon>Bacillati</taxon>
        <taxon>Actinomycetota</taxon>
        <taxon>Actinomycetes</taxon>
        <taxon>Streptosporangiales</taxon>
        <taxon>Streptosporangiaceae</taxon>
        <taxon>Planotetraspora</taxon>
    </lineage>
</organism>
<dbReference type="InterPro" id="IPR003709">
    <property type="entry name" value="VanY-like_core_dom"/>
</dbReference>
<dbReference type="Proteomes" id="UP000622547">
    <property type="component" value="Unassembled WGS sequence"/>
</dbReference>
<reference evidence="5 6" key="1">
    <citation type="submission" date="2021-01" db="EMBL/GenBank/DDBJ databases">
        <title>Whole genome shotgun sequence of Planotetraspora phitsanulokensis NBRC 104273.</title>
        <authorList>
            <person name="Komaki H."/>
            <person name="Tamura T."/>
        </authorList>
    </citation>
    <scope>NUCLEOTIDE SEQUENCE [LARGE SCALE GENOMIC DNA]</scope>
    <source>
        <strain evidence="5 6">NBRC 104273</strain>
    </source>
</reference>
<feature type="coiled-coil region" evidence="1">
    <location>
        <begin position="174"/>
        <end position="204"/>
    </location>
</feature>
<dbReference type="SUPFAM" id="SSF55166">
    <property type="entry name" value="Hedgehog/DD-peptidase"/>
    <property type="match status" value="1"/>
</dbReference>
<feature type="domain" description="D-alanyl-D-alanine carboxypeptidase-like core" evidence="4">
    <location>
        <begin position="274"/>
        <end position="381"/>
    </location>
</feature>
<accession>A0A8J3XDB0</accession>
<name>A0A8J3XDB0_9ACTN</name>
<evidence type="ECO:0000259" key="4">
    <source>
        <dbReference type="Pfam" id="PF02557"/>
    </source>
</evidence>
<dbReference type="Gene3D" id="6.10.250.3150">
    <property type="match status" value="1"/>
</dbReference>
<evidence type="ECO:0000256" key="3">
    <source>
        <dbReference type="SAM" id="SignalP"/>
    </source>
</evidence>
<gene>
    <name evidence="5" type="ORF">Pph01_20900</name>
</gene>
<comment type="caution">
    <text evidence="5">The sequence shown here is derived from an EMBL/GenBank/DDBJ whole genome shotgun (WGS) entry which is preliminary data.</text>
</comment>
<proteinExistence type="predicted"/>
<dbReference type="InterPro" id="IPR009045">
    <property type="entry name" value="Zn_M74/Hedgehog-like"/>
</dbReference>
<dbReference type="GO" id="GO:0006508">
    <property type="term" value="P:proteolysis"/>
    <property type="evidence" value="ECO:0007669"/>
    <property type="project" value="InterPro"/>
</dbReference>
<keyword evidence="3" id="KW-0732">Signal</keyword>